<dbReference type="RefSeq" id="WP_146571207.1">
    <property type="nucleotide sequence ID" value="NZ_SJPH01000001.1"/>
</dbReference>
<name>A0A5C5WDR8_9BACT</name>
<keyword evidence="2 5" id="KW-0812">Transmembrane</keyword>
<evidence type="ECO:0000256" key="3">
    <source>
        <dbReference type="ARBA" id="ARBA00022989"/>
    </source>
</evidence>
<dbReference type="EMBL" id="SJPH01000001">
    <property type="protein sequence ID" value="TWT48844.1"/>
    <property type="molecule type" value="Genomic_DNA"/>
</dbReference>
<evidence type="ECO:0000259" key="6">
    <source>
        <dbReference type="Pfam" id="PF02656"/>
    </source>
</evidence>
<feature type="transmembrane region" description="Helical" evidence="5">
    <location>
        <begin position="30"/>
        <end position="48"/>
    </location>
</feature>
<dbReference type="InterPro" id="IPR003807">
    <property type="entry name" value="DUF202"/>
</dbReference>
<feature type="transmembrane region" description="Helical" evidence="5">
    <location>
        <begin position="60"/>
        <end position="76"/>
    </location>
</feature>
<evidence type="ECO:0000313" key="8">
    <source>
        <dbReference type="Proteomes" id="UP000318995"/>
    </source>
</evidence>
<evidence type="ECO:0000256" key="2">
    <source>
        <dbReference type="ARBA" id="ARBA00022692"/>
    </source>
</evidence>
<gene>
    <name evidence="7" type="ORF">Pla111_06200</name>
</gene>
<organism evidence="7 8">
    <name type="scientific">Botrimarina hoheduenensis</name>
    <dbReference type="NCBI Taxonomy" id="2528000"/>
    <lineage>
        <taxon>Bacteria</taxon>
        <taxon>Pseudomonadati</taxon>
        <taxon>Planctomycetota</taxon>
        <taxon>Planctomycetia</taxon>
        <taxon>Pirellulales</taxon>
        <taxon>Lacipirellulaceae</taxon>
        <taxon>Botrimarina</taxon>
    </lineage>
</organism>
<evidence type="ECO:0000256" key="1">
    <source>
        <dbReference type="ARBA" id="ARBA00004127"/>
    </source>
</evidence>
<keyword evidence="8" id="KW-1185">Reference proteome</keyword>
<dbReference type="OrthoDB" id="582337at2"/>
<keyword evidence="3 5" id="KW-1133">Transmembrane helix</keyword>
<dbReference type="Proteomes" id="UP000318995">
    <property type="component" value="Unassembled WGS sequence"/>
</dbReference>
<evidence type="ECO:0000256" key="5">
    <source>
        <dbReference type="SAM" id="Phobius"/>
    </source>
</evidence>
<accession>A0A5C5WDR8</accession>
<dbReference type="Pfam" id="PF02656">
    <property type="entry name" value="DUF202"/>
    <property type="match status" value="1"/>
</dbReference>
<keyword evidence="4 5" id="KW-0472">Membrane</keyword>
<comment type="caution">
    <text evidence="7">The sequence shown here is derived from an EMBL/GenBank/DDBJ whole genome shotgun (WGS) entry which is preliminary data.</text>
</comment>
<feature type="domain" description="DUF202" evidence="6">
    <location>
        <begin position="21"/>
        <end position="84"/>
    </location>
</feature>
<dbReference type="AlphaFoldDB" id="A0A5C5WDR8"/>
<dbReference type="GO" id="GO:0012505">
    <property type="term" value="C:endomembrane system"/>
    <property type="evidence" value="ECO:0007669"/>
    <property type="project" value="UniProtKB-SubCell"/>
</dbReference>
<comment type="subcellular location">
    <subcellularLocation>
        <location evidence="1">Endomembrane system</location>
        <topology evidence="1">Multi-pass membrane protein</topology>
    </subcellularLocation>
</comment>
<protein>
    <recommendedName>
        <fullName evidence="6">DUF202 domain-containing protein</fullName>
    </recommendedName>
</protein>
<sequence>MGPTPTNEPSASRRDDLALRRTSLANERTLLAYVRTGIMLAASGVTLIKLPGSTPTDRTLAAGLLIGAVVVLLFGGRRFRQVKRSL</sequence>
<proteinExistence type="predicted"/>
<evidence type="ECO:0000256" key="4">
    <source>
        <dbReference type="ARBA" id="ARBA00023136"/>
    </source>
</evidence>
<reference evidence="7 8" key="1">
    <citation type="submission" date="2019-02" db="EMBL/GenBank/DDBJ databases">
        <title>Deep-cultivation of Planctomycetes and their phenomic and genomic characterization uncovers novel biology.</title>
        <authorList>
            <person name="Wiegand S."/>
            <person name="Jogler M."/>
            <person name="Boedeker C."/>
            <person name="Pinto D."/>
            <person name="Vollmers J."/>
            <person name="Rivas-Marin E."/>
            <person name="Kohn T."/>
            <person name="Peeters S.H."/>
            <person name="Heuer A."/>
            <person name="Rast P."/>
            <person name="Oberbeckmann S."/>
            <person name="Bunk B."/>
            <person name="Jeske O."/>
            <person name="Meyerdierks A."/>
            <person name="Storesund J.E."/>
            <person name="Kallscheuer N."/>
            <person name="Luecker S."/>
            <person name="Lage O.M."/>
            <person name="Pohl T."/>
            <person name="Merkel B.J."/>
            <person name="Hornburger P."/>
            <person name="Mueller R.-W."/>
            <person name="Bruemmer F."/>
            <person name="Labrenz M."/>
            <person name="Spormann A.M."/>
            <person name="Op Den Camp H."/>
            <person name="Overmann J."/>
            <person name="Amann R."/>
            <person name="Jetten M.S.M."/>
            <person name="Mascher T."/>
            <person name="Medema M.H."/>
            <person name="Devos D.P."/>
            <person name="Kaster A.-K."/>
            <person name="Ovreas L."/>
            <person name="Rohde M."/>
            <person name="Galperin M.Y."/>
            <person name="Jogler C."/>
        </authorList>
    </citation>
    <scope>NUCLEOTIDE SEQUENCE [LARGE SCALE GENOMIC DNA]</scope>
    <source>
        <strain evidence="7 8">Pla111</strain>
    </source>
</reference>
<evidence type="ECO:0000313" key="7">
    <source>
        <dbReference type="EMBL" id="TWT48844.1"/>
    </source>
</evidence>